<keyword evidence="6 9" id="KW-1133">Transmembrane helix</keyword>
<evidence type="ECO:0000313" key="10">
    <source>
        <dbReference type="EMBL" id="KAF2440814.1"/>
    </source>
</evidence>
<evidence type="ECO:0000256" key="7">
    <source>
        <dbReference type="ARBA" id="ARBA00023136"/>
    </source>
</evidence>
<organism evidence="10 11">
    <name type="scientific">Karstenula rhodostoma CBS 690.94</name>
    <dbReference type="NCBI Taxonomy" id="1392251"/>
    <lineage>
        <taxon>Eukaryota</taxon>
        <taxon>Fungi</taxon>
        <taxon>Dikarya</taxon>
        <taxon>Ascomycota</taxon>
        <taxon>Pezizomycotina</taxon>
        <taxon>Dothideomycetes</taxon>
        <taxon>Pleosporomycetidae</taxon>
        <taxon>Pleosporales</taxon>
        <taxon>Massarineae</taxon>
        <taxon>Didymosphaeriaceae</taxon>
        <taxon>Karstenula</taxon>
    </lineage>
</organism>
<keyword evidence="7 9" id="KW-0472">Membrane</keyword>
<dbReference type="Gene3D" id="1.20.58.340">
    <property type="entry name" value="Magnesium transport protein CorA, transmembrane region"/>
    <property type="match status" value="2"/>
</dbReference>
<feature type="region of interest" description="Disordered" evidence="8">
    <location>
        <begin position="205"/>
        <end position="228"/>
    </location>
</feature>
<dbReference type="GO" id="GO:0000287">
    <property type="term" value="F:magnesium ion binding"/>
    <property type="evidence" value="ECO:0007669"/>
    <property type="project" value="TreeGrafter"/>
</dbReference>
<dbReference type="Gene3D" id="3.30.460.20">
    <property type="entry name" value="CorA soluble domain-like"/>
    <property type="match status" value="1"/>
</dbReference>
<evidence type="ECO:0000256" key="4">
    <source>
        <dbReference type="ARBA" id="ARBA00022475"/>
    </source>
</evidence>
<dbReference type="EMBL" id="MU001506">
    <property type="protein sequence ID" value="KAF2440814.1"/>
    <property type="molecule type" value="Genomic_DNA"/>
</dbReference>
<dbReference type="InterPro" id="IPR045861">
    <property type="entry name" value="CorA_cytoplasmic_dom"/>
</dbReference>
<comment type="similarity">
    <text evidence="2">Belongs to the CorA metal ion transporter (MIT) (TC 1.A.35) family.</text>
</comment>
<gene>
    <name evidence="10" type="ORF">P171DRAFT_465537</name>
</gene>
<dbReference type="Proteomes" id="UP000799764">
    <property type="component" value="Unassembled WGS sequence"/>
</dbReference>
<dbReference type="OrthoDB" id="165352at2759"/>
<evidence type="ECO:0000256" key="8">
    <source>
        <dbReference type="SAM" id="MobiDB-lite"/>
    </source>
</evidence>
<feature type="compositionally biased region" description="Low complexity" evidence="8">
    <location>
        <begin position="396"/>
        <end position="408"/>
    </location>
</feature>
<protein>
    <recommendedName>
        <fullName evidence="12">Magnesium transport protein CorA</fullName>
    </recommendedName>
</protein>
<keyword evidence="3" id="KW-0813">Transport</keyword>
<dbReference type="SUPFAM" id="SSF144083">
    <property type="entry name" value="Magnesium transport protein CorA, transmembrane region"/>
    <property type="match status" value="1"/>
</dbReference>
<evidence type="ECO:0000313" key="11">
    <source>
        <dbReference type="Proteomes" id="UP000799764"/>
    </source>
</evidence>
<proteinExistence type="inferred from homology"/>
<sequence>MLLAPCSWRVARSVAATWNPCKAPGNALAFPVIQSYPSSVRRFLAPGRASTVQQHVGERRHAGLKTHEQPSRSISLQASCGPVAGGEPGINIQNEDAWPEWRQKKVESQITVVDFSVDRIEKYELTNSTLADFLAKPREDWVTCRWYSVNGLSWDVVRMIGEKQKLHSLAIEDLLHTKNRTKADWFPEHVFVLLTLQRLIRKSEDASRSPPIHREDASIRSPASREKQVPAEYQKSVKTLQGFRHDMDDERTKYMEAHSTLTPKGLMVSVEQVSIFLQSDNTVVSFFEHSADVIEGPILKRLQSSETVLRRSGDASMVMHAIIDGIVDLTMPIATAYEESIAELELEVLMEPHISHSKALYILTSELSLLRSQIAPISGLVNALRQHNSKALIQTAESSQDSSSSPIANSPPPFAPKDPSTGSITITTLAHTYFSDVEDHCIMVLESLDRMRRSADRMISLIFNTMGAYQNESMKQLTFVTILFLPMTFLAGYFGMNFEEFPTLKNSEAYFWWLCIPVTTGMILILMRQRVWRSLKRFGRRRDKAKSRRIRDINRHQ</sequence>
<dbReference type="AlphaFoldDB" id="A0A9P4P9D9"/>
<dbReference type="GO" id="GO:0005886">
    <property type="term" value="C:plasma membrane"/>
    <property type="evidence" value="ECO:0007669"/>
    <property type="project" value="UniProtKB-SubCell"/>
</dbReference>
<feature type="region of interest" description="Disordered" evidence="8">
    <location>
        <begin position="393"/>
        <end position="419"/>
    </location>
</feature>
<evidence type="ECO:0000256" key="5">
    <source>
        <dbReference type="ARBA" id="ARBA00022692"/>
    </source>
</evidence>
<evidence type="ECO:0008006" key="12">
    <source>
        <dbReference type="Google" id="ProtNLM"/>
    </source>
</evidence>
<dbReference type="InterPro" id="IPR045863">
    <property type="entry name" value="CorA_TM1_TM2"/>
</dbReference>
<feature type="transmembrane region" description="Helical" evidence="9">
    <location>
        <begin position="510"/>
        <end position="527"/>
    </location>
</feature>
<accession>A0A9P4P9D9</accession>
<evidence type="ECO:0000256" key="9">
    <source>
        <dbReference type="SAM" id="Phobius"/>
    </source>
</evidence>
<dbReference type="GO" id="GO:0015095">
    <property type="term" value="F:magnesium ion transmembrane transporter activity"/>
    <property type="evidence" value="ECO:0007669"/>
    <property type="project" value="TreeGrafter"/>
</dbReference>
<dbReference type="PANTHER" id="PTHR46494:SF1">
    <property type="entry name" value="CORA FAMILY METAL ION TRANSPORTER (EUROFUNG)"/>
    <property type="match status" value="1"/>
</dbReference>
<keyword evidence="11" id="KW-1185">Reference proteome</keyword>
<dbReference type="Pfam" id="PF01544">
    <property type="entry name" value="CorA"/>
    <property type="match status" value="1"/>
</dbReference>
<dbReference type="GO" id="GO:0050897">
    <property type="term" value="F:cobalt ion binding"/>
    <property type="evidence" value="ECO:0007669"/>
    <property type="project" value="TreeGrafter"/>
</dbReference>
<dbReference type="GO" id="GO:0015087">
    <property type="term" value="F:cobalt ion transmembrane transporter activity"/>
    <property type="evidence" value="ECO:0007669"/>
    <property type="project" value="TreeGrafter"/>
</dbReference>
<keyword evidence="5 9" id="KW-0812">Transmembrane</keyword>
<dbReference type="InterPro" id="IPR002523">
    <property type="entry name" value="MgTranspt_CorA/ZnTranspt_ZntB"/>
</dbReference>
<keyword evidence="4" id="KW-1003">Cell membrane</keyword>
<comment type="subcellular location">
    <subcellularLocation>
        <location evidence="1">Cell membrane</location>
        <topology evidence="1">Multi-pass membrane protein</topology>
    </subcellularLocation>
</comment>
<evidence type="ECO:0000256" key="3">
    <source>
        <dbReference type="ARBA" id="ARBA00022448"/>
    </source>
</evidence>
<comment type="caution">
    <text evidence="10">The sequence shown here is derived from an EMBL/GenBank/DDBJ whole genome shotgun (WGS) entry which is preliminary data.</text>
</comment>
<evidence type="ECO:0000256" key="2">
    <source>
        <dbReference type="ARBA" id="ARBA00009765"/>
    </source>
</evidence>
<feature type="transmembrane region" description="Helical" evidence="9">
    <location>
        <begin position="477"/>
        <end position="498"/>
    </location>
</feature>
<dbReference type="SUPFAM" id="SSF143865">
    <property type="entry name" value="CorA soluble domain-like"/>
    <property type="match status" value="1"/>
</dbReference>
<name>A0A9P4P9D9_9PLEO</name>
<reference evidence="10" key="1">
    <citation type="journal article" date="2020" name="Stud. Mycol.">
        <title>101 Dothideomycetes genomes: a test case for predicting lifestyles and emergence of pathogens.</title>
        <authorList>
            <person name="Haridas S."/>
            <person name="Albert R."/>
            <person name="Binder M."/>
            <person name="Bloem J."/>
            <person name="Labutti K."/>
            <person name="Salamov A."/>
            <person name="Andreopoulos B."/>
            <person name="Baker S."/>
            <person name="Barry K."/>
            <person name="Bills G."/>
            <person name="Bluhm B."/>
            <person name="Cannon C."/>
            <person name="Castanera R."/>
            <person name="Culley D."/>
            <person name="Daum C."/>
            <person name="Ezra D."/>
            <person name="Gonzalez J."/>
            <person name="Henrissat B."/>
            <person name="Kuo A."/>
            <person name="Liang C."/>
            <person name="Lipzen A."/>
            <person name="Lutzoni F."/>
            <person name="Magnuson J."/>
            <person name="Mondo S."/>
            <person name="Nolan M."/>
            <person name="Ohm R."/>
            <person name="Pangilinan J."/>
            <person name="Park H.-J."/>
            <person name="Ramirez L."/>
            <person name="Alfaro M."/>
            <person name="Sun H."/>
            <person name="Tritt A."/>
            <person name="Yoshinaga Y."/>
            <person name="Zwiers L.-H."/>
            <person name="Turgeon B."/>
            <person name="Goodwin S."/>
            <person name="Spatafora J."/>
            <person name="Crous P."/>
            <person name="Grigoriev I."/>
        </authorList>
    </citation>
    <scope>NUCLEOTIDE SEQUENCE</scope>
    <source>
        <strain evidence="10">CBS 690.94</strain>
    </source>
</reference>
<dbReference type="PANTHER" id="PTHR46494">
    <property type="entry name" value="CORA FAMILY METAL ION TRANSPORTER (EUROFUNG)"/>
    <property type="match status" value="1"/>
</dbReference>
<evidence type="ECO:0000256" key="6">
    <source>
        <dbReference type="ARBA" id="ARBA00022989"/>
    </source>
</evidence>
<evidence type="ECO:0000256" key="1">
    <source>
        <dbReference type="ARBA" id="ARBA00004651"/>
    </source>
</evidence>